<dbReference type="RefSeq" id="WP_171778622.1">
    <property type="nucleotide sequence ID" value="NZ_CP045273.1"/>
</dbReference>
<dbReference type="EMBL" id="CP045273">
    <property type="protein sequence ID" value="QJX80627.1"/>
    <property type="molecule type" value="Genomic_DNA"/>
</dbReference>
<evidence type="ECO:0000313" key="2">
    <source>
        <dbReference type="Proteomes" id="UP000501076"/>
    </source>
</evidence>
<organism evidence="1 2">
    <name type="scientific">Priestia megaterium</name>
    <name type="common">Bacillus megaterium</name>
    <dbReference type="NCBI Taxonomy" id="1404"/>
    <lineage>
        <taxon>Bacteria</taxon>
        <taxon>Bacillati</taxon>
        <taxon>Bacillota</taxon>
        <taxon>Bacilli</taxon>
        <taxon>Bacillales</taxon>
        <taxon>Bacillaceae</taxon>
        <taxon>Priestia</taxon>
    </lineage>
</organism>
<dbReference type="Proteomes" id="UP000501076">
    <property type="component" value="Plasmid pFDU301A"/>
</dbReference>
<proteinExistence type="predicted"/>
<name>A0A6M6E7T9_PRIMG</name>
<evidence type="ECO:0000313" key="1">
    <source>
        <dbReference type="EMBL" id="QJX80627.1"/>
    </source>
</evidence>
<reference evidence="1 2" key="1">
    <citation type="submission" date="2019-10" db="EMBL/GenBank/DDBJ databases">
        <title>Complete genome sequences for adaption low water activity.</title>
        <authorList>
            <person name="Zhao L."/>
            <person name="Zhong J."/>
        </authorList>
    </citation>
    <scope>NUCLEOTIDE SEQUENCE [LARGE SCALE GENOMIC DNA]</scope>
    <source>
        <strain evidence="1 2">FDU301</strain>
        <plasmid evidence="2">pfdu301a</plasmid>
    </source>
</reference>
<dbReference type="AlphaFoldDB" id="A0A6M6E7T9"/>
<sequence length="158" mass="19054">MTKKKRKNKVEQQKKKILLDSILDKWVFVKQIIDDEERYIFIKHRLRDQSSHNRIEQTVLSPEPFECGIYYITDYEIDKILDWSVNQEIIEIRPVRFDLEIGLYSEKEKITSYEQLEDYLLSMNYITSQDLKDFGDYRKKLSGAQEILLGYNSRKKSM</sequence>
<geneLocation type="plasmid" evidence="2">
    <name>pfdu301a</name>
</geneLocation>
<protein>
    <submittedName>
        <fullName evidence="1">Uncharacterized protein</fullName>
    </submittedName>
</protein>
<keyword evidence="1" id="KW-0614">Plasmid</keyword>
<gene>
    <name evidence="1" type="ORF">FDZ14_31545</name>
</gene>
<accession>A0A6M6E7T9</accession>